<evidence type="ECO:0000313" key="11">
    <source>
        <dbReference type="EMBL" id="KKZ67057.1"/>
    </source>
</evidence>
<dbReference type="InterPro" id="IPR015063">
    <property type="entry name" value="USP8_dimer"/>
</dbReference>
<dbReference type="SUPFAM" id="SSF140856">
    <property type="entry name" value="USP8 N-terminal domain-like"/>
    <property type="match status" value="1"/>
</dbReference>
<dbReference type="GO" id="GO:0140492">
    <property type="term" value="F:metal-dependent deubiquitinase activity"/>
    <property type="evidence" value="ECO:0007669"/>
    <property type="project" value="InterPro"/>
</dbReference>
<evidence type="ECO:0000256" key="7">
    <source>
        <dbReference type="ARBA" id="ARBA00022833"/>
    </source>
</evidence>
<keyword evidence="3" id="KW-0645">Protease</keyword>
<evidence type="ECO:0000256" key="1">
    <source>
        <dbReference type="ARBA" id="ARBA00001947"/>
    </source>
</evidence>
<evidence type="ECO:0000256" key="4">
    <source>
        <dbReference type="ARBA" id="ARBA00022723"/>
    </source>
</evidence>
<dbReference type="InterPro" id="IPR044098">
    <property type="entry name" value="STAMBP/STALP-like_MPN"/>
</dbReference>
<dbReference type="CDD" id="cd08066">
    <property type="entry name" value="MPN_AMSH_like"/>
    <property type="match status" value="1"/>
</dbReference>
<protein>
    <recommendedName>
        <fullName evidence="10">MPN domain-containing protein</fullName>
    </recommendedName>
</protein>
<dbReference type="VEuPathDB" id="FungiDB:EMCG_07228"/>
<keyword evidence="5" id="KW-0833">Ubl conjugation pathway</keyword>
<dbReference type="GO" id="GO:0005768">
    <property type="term" value="C:endosome"/>
    <property type="evidence" value="ECO:0007669"/>
    <property type="project" value="TreeGrafter"/>
</dbReference>
<dbReference type="OrthoDB" id="3640at2759"/>
<keyword evidence="7" id="KW-0862">Zinc</keyword>
<evidence type="ECO:0000256" key="6">
    <source>
        <dbReference type="ARBA" id="ARBA00022801"/>
    </source>
</evidence>
<keyword evidence="8" id="KW-0482">Metalloprotease</keyword>
<dbReference type="Gene3D" id="1.20.58.80">
    <property type="entry name" value="Phosphotransferase system, lactose/cellobiose-type IIA subunit"/>
    <property type="match status" value="1"/>
</dbReference>
<feature type="region of interest" description="Disordered" evidence="9">
    <location>
        <begin position="208"/>
        <end position="365"/>
    </location>
</feature>
<dbReference type="InterPro" id="IPR000555">
    <property type="entry name" value="JAMM/MPN+_dom"/>
</dbReference>
<proteinExistence type="inferred from homology"/>
<dbReference type="FunFam" id="3.40.140.10:FF:000033">
    <property type="entry name" value="AMSH-like protease sst2"/>
    <property type="match status" value="1"/>
</dbReference>
<dbReference type="SMART" id="SM00232">
    <property type="entry name" value="JAB_MPN"/>
    <property type="match status" value="1"/>
</dbReference>
<dbReference type="PROSITE" id="PS50249">
    <property type="entry name" value="MPN"/>
    <property type="match status" value="1"/>
</dbReference>
<reference evidence="12" key="1">
    <citation type="journal article" date="2015" name="PLoS Genet.">
        <title>The dynamic genome and transcriptome of the human fungal pathogen Blastomyces and close relative Emmonsia.</title>
        <authorList>
            <person name="Munoz J.F."/>
            <person name="Gauthier G.M."/>
            <person name="Desjardins C.A."/>
            <person name="Gallo J.E."/>
            <person name="Holder J."/>
            <person name="Sullivan T.D."/>
            <person name="Marty A.J."/>
            <person name="Carmen J.C."/>
            <person name="Chen Z."/>
            <person name="Ding L."/>
            <person name="Gujja S."/>
            <person name="Magrini V."/>
            <person name="Misas E."/>
            <person name="Mitreva M."/>
            <person name="Priest M."/>
            <person name="Saif S."/>
            <person name="Whiston E.A."/>
            <person name="Young S."/>
            <person name="Zeng Q."/>
            <person name="Goldman W.E."/>
            <person name="Mardis E.R."/>
            <person name="Taylor J.W."/>
            <person name="McEwen J.G."/>
            <person name="Clay O.K."/>
            <person name="Klein B.S."/>
            <person name="Cuomo C.A."/>
        </authorList>
    </citation>
    <scope>NUCLEOTIDE SEQUENCE [LARGE SCALE GENOMIC DNA]</scope>
    <source>
        <strain evidence="12">UAMH 3008</strain>
    </source>
</reference>
<evidence type="ECO:0000313" key="12">
    <source>
        <dbReference type="Proteomes" id="UP000034164"/>
    </source>
</evidence>
<comment type="caution">
    <text evidence="11">The sequence shown here is derived from an EMBL/GenBank/DDBJ whole genome shotgun (WGS) entry which is preliminary data.</text>
</comment>
<gene>
    <name evidence="11" type="ORF">EMCG_07228</name>
</gene>
<dbReference type="GO" id="GO:0006508">
    <property type="term" value="P:proteolysis"/>
    <property type="evidence" value="ECO:0007669"/>
    <property type="project" value="UniProtKB-KW"/>
</dbReference>
<evidence type="ECO:0000256" key="5">
    <source>
        <dbReference type="ARBA" id="ARBA00022786"/>
    </source>
</evidence>
<organism evidence="11 12">
    <name type="scientific">[Emmonsia] crescens</name>
    <dbReference type="NCBI Taxonomy" id="73230"/>
    <lineage>
        <taxon>Eukaryota</taxon>
        <taxon>Fungi</taxon>
        <taxon>Dikarya</taxon>
        <taxon>Ascomycota</taxon>
        <taxon>Pezizomycotina</taxon>
        <taxon>Eurotiomycetes</taxon>
        <taxon>Eurotiomycetidae</taxon>
        <taxon>Onygenales</taxon>
        <taxon>Ajellomycetaceae</taxon>
        <taxon>Emergomyces</taxon>
    </lineage>
</organism>
<feature type="compositionally biased region" description="Low complexity" evidence="9">
    <location>
        <begin position="332"/>
        <end position="342"/>
    </location>
</feature>
<keyword evidence="4" id="KW-0479">Metal-binding</keyword>
<name>A0A0G2I8U8_9EURO</name>
<comment type="similarity">
    <text evidence="2">Belongs to the peptidase M67C family.</text>
</comment>
<evidence type="ECO:0000256" key="8">
    <source>
        <dbReference type="ARBA" id="ARBA00023049"/>
    </source>
</evidence>
<dbReference type="Gene3D" id="3.40.140.10">
    <property type="entry name" value="Cytidine Deaminase, domain 2"/>
    <property type="match status" value="1"/>
</dbReference>
<feature type="compositionally biased region" description="Basic and acidic residues" evidence="9">
    <location>
        <begin position="208"/>
        <end position="234"/>
    </location>
</feature>
<dbReference type="SUPFAM" id="SSF102712">
    <property type="entry name" value="JAB1/MPN domain"/>
    <property type="match status" value="1"/>
</dbReference>
<dbReference type="Pfam" id="PF01398">
    <property type="entry name" value="JAB"/>
    <property type="match status" value="1"/>
</dbReference>
<feature type="compositionally biased region" description="Polar residues" evidence="9">
    <location>
        <begin position="239"/>
        <end position="257"/>
    </location>
</feature>
<dbReference type="InterPro" id="IPR037518">
    <property type="entry name" value="MPN"/>
</dbReference>
<dbReference type="PANTHER" id="PTHR12947:SF13">
    <property type="entry name" value="FI19924P1"/>
    <property type="match status" value="1"/>
</dbReference>
<evidence type="ECO:0000259" key="10">
    <source>
        <dbReference type="PROSITE" id="PS50249"/>
    </source>
</evidence>
<evidence type="ECO:0000256" key="2">
    <source>
        <dbReference type="ARBA" id="ARBA00010981"/>
    </source>
</evidence>
<dbReference type="PANTHER" id="PTHR12947">
    <property type="entry name" value="AMSH-LIKE PROTEASE"/>
    <property type="match status" value="1"/>
</dbReference>
<evidence type="ECO:0000256" key="9">
    <source>
        <dbReference type="SAM" id="MobiDB-lite"/>
    </source>
</evidence>
<dbReference type="Proteomes" id="UP000034164">
    <property type="component" value="Unassembled WGS sequence"/>
</dbReference>
<comment type="cofactor">
    <cofactor evidence="1">
        <name>Zn(2+)</name>
        <dbReference type="ChEBI" id="CHEBI:29105"/>
    </cofactor>
</comment>
<dbReference type="AlphaFoldDB" id="A0A0G2I8U8"/>
<dbReference type="GO" id="GO:0046872">
    <property type="term" value="F:metal ion binding"/>
    <property type="evidence" value="ECO:0007669"/>
    <property type="project" value="UniProtKB-KW"/>
</dbReference>
<feature type="domain" description="MPN" evidence="10">
    <location>
        <begin position="385"/>
        <end position="512"/>
    </location>
</feature>
<dbReference type="EMBL" id="LCZI01000340">
    <property type="protein sequence ID" value="KKZ67057.1"/>
    <property type="molecule type" value="Genomic_DNA"/>
</dbReference>
<dbReference type="Pfam" id="PF08969">
    <property type="entry name" value="USP8_dimer"/>
    <property type="match status" value="1"/>
</dbReference>
<sequence>MISTPPNHSKMLPPLNVEQIARQATEFEFDPFTPLRYWIRTAGLLVKEASIYENEGNDQQAYLLLFRHAQLVLSHIATHPDAQQEYNRKAVAAAKRQVQTNLSKLELLKPRINKRYERYSQLLHSREVRRTVPLLQNDGVTTANAPFDPALAGVAEPLEAAENKELAVKLAQREFSRRATARTATQPGDQYAQSISGTYVVEDFRQKQDEKPVDDLSRRLQDIRSKVVRNERTAHRPLSPSNRPVSTSHVHLQRTPTPQRPTDLGQLSSYKYPSVPRQPAFDISQQPPPVPNKEDPVASSSSFPPQLPSKVKEPSPSPLESPTNSHPPSSPLPGLISPYIPSKVLPVSSPPQPNGSVTPSTDLHPSNFTFKPSAYLENGTPLRTIFISPELRKQFLYLAAPNTQRNLETCGILCGTLISNAFFISRLLIPEQESTSDTCEMINEAAIFDYCDSEDLMVLGWIHTHPSQTCFMSSRDLHTQSGYQVMLAESIAIVCAPSKDPDWGVFRLTDPPGLKSVLACTQPGLFHPHAEPNIYTDALRPGHVFEAKGLEFEVVDFRH</sequence>
<dbReference type="GO" id="GO:0061578">
    <property type="term" value="F:K63-linked deubiquitinase activity"/>
    <property type="evidence" value="ECO:0007669"/>
    <property type="project" value="InterPro"/>
</dbReference>
<feature type="compositionally biased region" description="Polar residues" evidence="9">
    <location>
        <begin position="354"/>
        <end position="365"/>
    </location>
</feature>
<evidence type="ECO:0000256" key="3">
    <source>
        <dbReference type="ARBA" id="ARBA00022670"/>
    </source>
</evidence>
<dbReference type="GO" id="GO:0016020">
    <property type="term" value="C:membrane"/>
    <property type="evidence" value="ECO:0007669"/>
    <property type="project" value="TreeGrafter"/>
</dbReference>
<keyword evidence="6" id="KW-0378">Hydrolase</keyword>
<dbReference type="GO" id="GO:0070536">
    <property type="term" value="P:protein K63-linked deubiquitination"/>
    <property type="evidence" value="ECO:0007669"/>
    <property type="project" value="InterPro"/>
</dbReference>
<accession>A0A0G2I8U8</accession>